<dbReference type="EMBL" id="MG592610">
    <property type="protein sequence ID" value="AUR97916.1"/>
    <property type="molecule type" value="Genomic_DNA"/>
</dbReference>
<evidence type="ECO:0000313" key="2">
    <source>
        <dbReference type="EMBL" id="AUR97916.1"/>
    </source>
</evidence>
<organism evidence="2 3">
    <name type="scientific">Vibrio phage 1.245.O._10N.261.54.C7</name>
    <dbReference type="NCBI Taxonomy" id="1881236"/>
    <lineage>
        <taxon>Viruses</taxon>
        <taxon>Duplodnaviria</taxon>
        <taxon>Heunggongvirae</taxon>
        <taxon>Uroviricota</taxon>
        <taxon>Caudoviricetes</taxon>
        <taxon>Schitoviridae</taxon>
        <taxon>Pariacacavirus</taxon>
        <taxon>Pariacacavirus 1245O</taxon>
    </lineage>
</organism>
<sequence>MSRLDSLKLNNTPLTGKDGYLVPRCTLVSMFSFYGKNIFFSLRELRKAKDSL</sequence>
<gene>
    <name evidence="2" type="ORF">NVP1245O_03</name>
</gene>
<dbReference type="Proteomes" id="UP000272163">
    <property type="component" value="Segment"/>
</dbReference>
<name>A0A2I7RW86_9CAUD</name>
<evidence type="ECO:0000313" key="3">
    <source>
        <dbReference type="Proteomes" id="UP000272163"/>
    </source>
</evidence>
<proteinExistence type="predicted"/>
<keyword evidence="1" id="KW-1133">Transmembrane helix</keyword>
<keyword evidence="3" id="KW-1185">Reference proteome</keyword>
<keyword evidence="1" id="KW-0472">Membrane</keyword>
<feature type="transmembrane region" description="Helical" evidence="1">
    <location>
        <begin position="20"/>
        <end position="39"/>
    </location>
</feature>
<accession>A0A2I7RW86</accession>
<evidence type="ECO:0000256" key="1">
    <source>
        <dbReference type="SAM" id="Phobius"/>
    </source>
</evidence>
<protein>
    <submittedName>
        <fullName evidence="2">TMhelix containing protein</fullName>
    </submittedName>
</protein>
<keyword evidence="1" id="KW-0812">Transmembrane</keyword>
<reference evidence="2 3" key="1">
    <citation type="submission" date="2017-11" db="EMBL/GenBank/DDBJ databases">
        <title>A major lineage of nontailed dsDNA viruses as unrecognized killers of marine bacteria.</title>
        <authorList>
            <person name="Kauffman K.M."/>
            <person name="Hussain F.A."/>
            <person name="Yang J."/>
            <person name="Arevalo P."/>
            <person name="Brown J.M."/>
            <person name="Chang W.K."/>
            <person name="VanInsberghe D."/>
            <person name="Elsherbini J."/>
            <person name="Cutler M.B."/>
            <person name="Kelly L."/>
            <person name="Polz M.F."/>
        </authorList>
    </citation>
    <scope>NUCLEOTIDE SEQUENCE [LARGE SCALE GENOMIC DNA]</scope>
</reference>